<feature type="domain" description="DUF6310" evidence="3">
    <location>
        <begin position="176"/>
        <end position="300"/>
    </location>
</feature>
<accession>A0A3A8IU17</accession>
<feature type="signal peptide" evidence="2">
    <location>
        <begin position="1"/>
        <end position="19"/>
    </location>
</feature>
<keyword evidence="5" id="KW-1185">Reference proteome</keyword>
<sequence>MLRSTCLALLLLLAACATTEPGPKESVASNPTLANLQRAAALPWADDGRCVVREASNAWPVLVERCFHVLDAERIWFRDSTGRCTVASAGAATLGFGICVLAAPEIVVGAVIITGVVVVAIAIQEEWDAYERRATRERTRPALQKWPTLHEQSLAKRKPEPSGQDLMPPAPPSMVERERSLDCTPQSVPHLGGDALHNMCADRVPRNGFPGSDVLVNGKRFDALQVRARVLWEVKTDNFETYSLFLNDQAVKKQVLELQREKNLASACGFDFRVGVRSAAHKAALEFADVTFEVVVMDWC</sequence>
<evidence type="ECO:0000256" key="2">
    <source>
        <dbReference type="SAM" id="SignalP"/>
    </source>
</evidence>
<evidence type="ECO:0000256" key="1">
    <source>
        <dbReference type="SAM" id="MobiDB-lite"/>
    </source>
</evidence>
<dbReference type="RefSeq" id="WP_120541707.1">
    <property type="nucleotide sequence ID" value="NZ_RAVZ01000107.1"/>
</dbReference>
<feature type="region of interest" description="Disordered" evidence="1">
    <location>
        <begin position="148"/>
        <end position="176"/>
    </location>
</feature>
<protein>
    <recommendedName>
        <fullName evidence="3">DUF6310 domain-containing protein</fullName>
    </recommendedName>
</protein>
<dbReference type="OrthoDB" id="5524143at2"/>
<keyword evidence="2" id="KW-0732">Signal</keyword>
<gene>
    <name evidence="4" type="ORF">D7V88_17080</name>
</gene>
<dbReference type="AlphaFoldDB" id="A0A3A8IU17"/>
<evidence type="ECO:0000313" key="5">
    <source>
        <dbReference type="Proteomes" id="UP000268094"/>
    </source>
</evidence>
<proteinExistence type="predicted"/>
<dbReference type="Pfam" id="PF19829">
    <property type="entry name" value="DUF6310"/>
    <property type="match status" value="1"/>
</dbReference>
<reference evidence="5" key="1">
    <citation type="submission" date="2018-09" db="EMBL/GenBank/DDBJ databases">
        <authorList>
            <person name="Livingstone P.G."/>
            <person name="Whitworth D.E."/>
        </authorList>
    </citation>
    <scope>NUCLEOTIDE SEQUENCE [LARGE SCALE GENOMIC DNA]</scope>
    <source>
        <strain evidence="5">CA054A</strain>
    </source>
</reference>
<evidence type="ECO:0000259" key="3">
    <source>
        <dbReference type="Pfam" id="PF19829"/>
    </source>
</evidence>
<dbReference type="InterPro" id="IPR046277">
    <property type="entry name" value="DUF6310"/>
</dbReference>
<dbReference type="EMBL" id="RAVZ01000107">
    <property type="protein sequence ID" value="RKG86832.1"/>
    <property type="molecule type" value="Genomic_DNA"/>
</dbReference>
<organism evidence="4 5">
    <name type="scientific">Corallococcus terminator</name>
    <dbReference type="NCBI Taxonomy" id="2316733"/>
    <lineage>
        <taxon>Bacteria</taxon>
        <taxon>Pseudomonadati</taxon>
        <taxon>Myxococcota</taxon>
        <taxon>Myxococcia</taxon>
        <taxon>Myxococcales</taxon>
        <taxon>Cystobacterineae</taxon>
        <taxon>Myxococcaceae</taxon>
        <taxon>Corallococcus</taxon>
    </lineage>
</organism>
<evidence type="ECO:0000313" key="4">
    <source>
        <dbReference type="EMBL" id="RKG86832.1"/>
    </source>
</evidence>
<comment type="caution">
    <text evidence="4">The sequence shown here is derived from an EMBL/GenBank/DDBJ whole genome shotgun (WGS) entry which is preliminary data.</text>
</comment>
<dbReference type="Proteomes" id="UP000268094">
    <property type="component" value="Unassembled WGS sequence"/>
</dbReference>
<name>A0A3A8IU17_9BACT</name>
<feature type="chain" id="PRO_5017487017" description="DUF6310 domain-containing protein" evidence="2">
    <location>
        <begin position="20"/>
        <end position="300"/>
    </location>
</feature>
<dbReference type="PROSITE" id="PS51257">
    <property type="entry name" value="PROKAR_LIPOPROTEIN"/>
    <property type="match status" value="1"/>
</dbReference>